<feature type="domain" description="4-oxalocrotonate tautomerase-like" evidence="2">
    <location>
        <begin position="2"/>
        <end position="52"/>
    </location>
</feature>
<keyword evidence="4" id="KW-1185">Reference proteome</keyword>
<dbReference type="InterPro" id="IPR014347">
    <property type="entry name" value="Tautomerase/MIF_sf"/>
</dbReference>
<name>A0ABV0HDN3_9ENTR</name>
<keyword evidence="1 3" id="KW-0413">Isomerase</keyword>
<protein>
    <submittedName>
        <fullName evidence="3">Tautomerase PptA</fullName>
        <ecNumber evidence="3">5.3.2.-</ecNumber>
    </submittedName>
</protein>
<dbReference type="Pfam" id="PF01361">
    <property type="entry name" value="Tautomerase"/>
    <property type="match status" value="1"/>
</dbReference>
<evidence type="ECO:0000313" key="4">
    <source>
        <dbReference type="Proteomes" id="UP001444146"/>
    </source>
</evidence>
<dbReference type="GO" id="GO:0016853">
    <property type="term" value="F:isomerase activity"/>
    <property type="evidence" value="ECO:0007669"/>
    <property type="project" value="UniProtKB-KW"/>
</dbReference>
<dbReference type="Proteomes" id="UP001444146">
    <property type="component" value="Unassembled WGS sequence"/>
</dbReference>
<dbReference type="Gene3D" id="3.30.429.10">
    <property type="entry name" value="Macrophage Migration Inhibitory Factor"/>
    <property type="match status" value="1"/>
</dbReference>
<dbReference type="SUPFAM" id="SSF55331">
    <property type="entry name" value="Tautomerase/MIF"/>
    <property type="match status" value="1"/>
</dbReference>
<organism evidence="3 4">
    <name type="scientific">Pseudocitrobacter cyperus</name>
    <dbReference type="NCBI Taxonomy" id="3112843"/>
    <lineage>
        <taxon>Bacteria</taxon>
        <taxon>Pseudomonadati</taxon>
        <taxon>Pseudomonadota</taxon>
        <taxon>Gammaproteobacteria</taxon>
        <taxon>Enterobacterales</taxon>
        <taxon>Enterobacteriaceae</taxon>
        <taxon>Pseudocitrobacter</taxon>
    </lineage>
</organism>
<dbReference type="InterPro" id="IPR004370">
    <property type="entry name" value="4-OT-like_dom"/>
</dbReference>
<evidence type="ECO:0000259" key="2">
    <source>
        <dbReference type="Pfam" id="PF01361"/>
    </source>
</evidence>
<dbReference type="RefSeq" id="WP_347793164.1">
    <property type="nucleotide sequence ID" value="NZ_JAYMYY010000001.1"/>
</dbReference>
<dbReference type="EC" id="5.3.2.-" evidence="3"/>
<dbReference type="InterPro" id="IPR017284">
    <property type="entry name" value="Tautomerase_PptA"/>
</dbReference>
<dbReference type="PIRSF" id="PIRSF037799">
    <property type="entry name" value="Tautomer_YdcE_prd"/>
    <property type="match status" value="1"/>
</dbReference>
<sequence>MPHVDIKSFPHELTSEQTEALAADITEVIIRHLHSKNSSVSVAWTQVQPDAWKEIWDSQIAPHMDELIKKPGYSM</sequence>
<accession>A0ABV0HDN3</accession>
<comment type="caution">
    <text evidence="3">The sequence shown here is derived from an EMBL/GenBank/DDBJ whole genome shotgun (WGS) entry which is preliminary data.</text>
</comment>
<dbReference type="EMBL" id="JAYMYY010000001">
    <property type="protein sequence ID" value="MEO3988626.1"/>
    <property type="molecule type" value="Genomic_DNA"/>
</dbReference>
<gene>
    <name evidence="3" type="primary">pptA</name>
    <name evidence="3" type="ORF">VSR74_02115</name>
</gene>
<reference evidence="3 4" key="1">
    <citation type="submission" date="2024-01" db="EMBL/GenBank/DDBJ databases">
        <title>Pseudocitrobacter sp. Endophytic strain Cyp-38L.</title>
        <authorList>
            <person name="Amer M.A."/>
            <person name="Hamed S.M."/>
        </authorList>
    </citation>
    <scope>NUCLEOTIDE SEQUENCE [LARGE SCALE GENOMIC DNA]</scope>
    <source>
        <strain evidence="3 4">Cyp38S</strain>
    </source>
</reference>
<proteinExistence type="predicted"/>
<evidence type="ECO:0000256" key="1">
    <source>
        <dbReference type="ARBA" id="ARBA00023235"/>
    </source>
</evidence>
<evidence type="ECO:0000313" key="3">
    <source>
        <dbReference type="EMBL" id="MEO3988626.1"/>
    </source>
</evidence>
<dbReference type="NCBIfam" id="NF002324">
    <property type="entry name" value="PRK01271.1"/>
    <property type="match status" value="1"/>
</dbReference>